<dbReference type="GO" id="GO:0001046">
    <property type="term" value="F:core promoter sequence-specific DNA binding"/>
    <property type="evidence" value="ECO:0007669"/>
    <property type="project" value="TreeGrafter"/>
</dbReference>
<reference evidence="2 3" key="1">
    <citation type="submission" date="2019-03" db="EMBL/GenBank/DDBJ databases">
        <title>Genomic Encyclopedia of Type Strains, Phase IV (KMG-IV): sequencing the most valuable type-strain genomes for metagenomic binning, comparative biology and taxonomic classification.</title>
        <authorList>
            <person name="Goeker M."/>
        </authorList>
    </citation>
    <scope>NUCLEOTIDE SEQUENCE [LARGE SCALE GENOMIC DNA]</scope>
    <source>
        <strain evidence="2 3">DSM 24591</strain>
    </source>
</reference>
<evidence type="ECO:0000259" key="1">
    <source>
        <dbReference type="PROSITE" id="PS50943"/>
    </source>
</evidence>
<dbReference type="PANTHER" id="PTHR40455">
    <property type="entry name" value="ANTITOXIN HIGA"/>
    <property type="match status" value="1"/>
</dbReference>
<organism evidence="2 3">
    <name type="scientific">Paralcaligenes ureilyticus</name>
    <dbReference type="NCBI Taxonomy" id="627131"/>
    <lineage>
        <taxon>Bacteria</taxon>
        <taxon>Pseudomonadati</taxon>
        <taxon>Pseudomonadota</taxon>
        <taxon>Betaproteobacteria</taxon>
        <taxon>Burkholderiales</taxon>
        <taxon>Alcaligenaceae</taxon>
        <taxon>Paralcaligenes</taxon>
    </lineage>
</organism>
<dbReference type="EMBL" id="SMAJ01000014">
    <property type="protein sequence ID" value="TCT03792.1"/>
    <property type="molecule type" value="Genomic_DNA"/>
</dbReference>
<accession>A0A4R3LTC8</accession>
<protein>
    <submittedName>
        <fullName evidence="2">HTH-type transcriptional regulator/antitoxin HigA</fullName>
    </submittedName>
</protein>
<feature type="domain" description="HTH cro/C1-type" evidence="1">
    <location>
        <begin position="87"/>
        <end position="139"/>
    </location>
</feature>
<dbReference type="SUPFAM" id="SSF47413">
    <property type="entry name" value="lambda repressor-like DNA-binding domains"/>
    <property type="match status" value="1"/>
</dbReference>
<dbReference type="PANTHER" id="PTHR40455:SF1">
    <property type="entry name" value="ANTITOXIN HIGA"/>
    <property type="match status" value="1"/>
</dbReference>
<evidence type="ECO:0000313" key="3">
    <source>
        <dbReference type="Proteomes" id="UP000295525"/>
    </source>
</evidence>
<dbReference type="RefSeq" id="WP_132584355.1">
    <property type="nucleotide sequence ID" value="NZ_SMAJ01000014.1"/>
</dbReference>
<evidence type="ECO:0000313" key="2">
    <source>
        <dbReference type="EMBL" id="TCT03792.1"/>
    </source>
</evidence>
<dbReference type="PROSITE" id="PS50943">
    <property type="entry name" value="HTH_CROC1"/>
    <property type="match status" value="1"/>
</dbReference>
<sequence length="140" mass="15411">MEAVMDKTTIAEITSHFQALSSVVPLHSIHTAHDYDQAVVVLNQLLDAGAASEQHPLAELANTLGSLIGEFDHAHYPAQEVSPLAMLRFLIEQHHLTQSDLPEIGTQGVVSEILHGKRDLNVRQIKALSKRFHVPPNVFV</sequence>
<dbReference type="InterPro" id="IPR039060">
    <property type="entry name" value="Antitox_HigA"/>
</dbReference>
<keyword evidence="3" id="KW-1185">Reference proteome</keyword>
<proteinExistence type="predicted"/>
<dbReference type="InterPro" id="IPR001387">
    <property type="entry name" value="Cro/C1-type_HTH"/>
</dbReference>
<comment type="caution">
    <text evidence="2">The sequence shown here is derived from an EMBL/GenBank/DDBJ whole genome shotgun (WGS) entry which is preliminary data.</text>
</comment>
<name>A0A4R3LTC8_9BURK</name>
<dbReference type="SMART" id="SM00530">
    <property type="entry name" value="HTH_XRE"/>
    <property type="match status" value="1"/>
</dbReference>
<dbReference type="GO" id="GO:0006355">
    <property type="term" value="P:regulation of DNA-templated transcription"/>
    <property type="evidence" value="ECO:0007669"/>
    <property type="project" value="InterPro"/>
</dbReference>
<dbReference type="OrthoDB" id="9796786at2"/>
<dbReference type="Proteomes" id="UP000295525">
    <property type="component" value="Unassembled WGS sequence"/>
</dbReference>
<dbReference type="InterPro" id="IPR010982">
    <property type="entry name" value="Lambda_DNA-bd_dom_sf"/>
</dbReference>
<gene>
    <name evidence="2" type="ORF">EDC26_114103</name>
</gene>
<dbReference type="AlphaFoldDB" id="A0A4R3LTC8"/>